<accession>E9HB84</accession>
<evidence type="ECO:0000313" key="3">
    <source>
        <dbReference type="Proteomes" id="UP000000305"/>
    </source>
</evidence>
<dbReference type="PANTHER" id="PTHR20956:SF12">
    <property type="entry name" value="FLYWCH-TYPE DOMAIN-CONTAINING PROTEIN"/>
    <property type="match status" value="1"/>
</dbReference>
<dbReference type="Proteomes" id="UP000000305">
    <property type="component" value="Unassembled WGS sequence"/>
</dbReference>
<dbReference type="InParanoid" id="E9HB84"/>
<dbReference type="KEGG" id="dpx:DAPPUDRAFT_112140"/>
<evidence type="ECO:0000313" key="2">
    <source>
        <dbReference type="EMBL" id="EFX71052.1"/>
    </source>
</evidence>
<dbReference type="EMBL" id="GL732614">
    <property type="protein sequence ID" value="EFX71052.1"/>
    <property type="molecule type" value="Genomic_DNA"/>
</dbReference>
<dbReference type="OrthoDB" id="6380094at2759"/>
<gene>
    <name evidence="2" type="ORF">DAPPUDRAFT_112140</name>
</gene>
<feature type="compositionally biased region" description="Basic and acidic residues" evidence="1">
    <location>
        <begin position="172"/>
        <end position="184"/>
    </location>
</feature>
<evidence type="ECO:0008006" key="4">
    <source>
        <dbReference type="Google" id="ProtNLM"/>
    </source>
</evidence>
<feature type="region of interest" description="Disordered" evidence="1">
    <location>
        <begin position="155"/>
        <end position="184"/>
    </location>
</feature>
<feature type="compositionally biased region" description="Low complexity" evidence="1">
    <location>
        <begin position="156"/>
        <end position="167"/>
    </location>
</feature>
<organism evidence="2 3">
    <name type="scientific">Daphnia pulex</name>
    <name type="common">Water flea</name>
    <dbReference type="NCBI Taxonomy" id="6669"/>
    <lineage>
        <taxon>Eukaryota</taxon>
        <taxon>Metazoa</taxon>
        <taxon>Ecdysozoa</taxon>
        <taxon>Arthropoda</taxon>
        <taxon>Crustacea</taxon>
        <taxon>Branchiopoda</taxon>
        <taxon>Diplostraca</taxon>
        <taxon>Cladocera</taxon>
        <taxon>Anomopoda</taxon>
        <taxon>Daphniidae</taxon>
        <taxon>Daphnia</taxon>
    </lineage>
</organism>
<protein>
    <recommendedName>
        <fullName evidence="4">FLYWCH-type domain-containing protein</fullName>
    </recommendedName>
</protein>
<evidence type="ECO:0000256" key="1">
    <source>
        <dbReference type="SAM" id="MobiDB-lite"/>
    </source>
</evidence>
<sequence>MGTPTLSLLTFLRHKKTLINLDPREKSTNLLHSRHHQHGRELTGRAPHNKATKLPVRETLPTPTPEVSVSLQNQGLIATTDFSFTESLLDGSFGDLQFSPSTFQAFDAILDLPPHIPDANLEINFSPSGMNTSETRVNSTPVVDREADFVMAELDSSFSPSQRQQPPTTDLSDTRTGRPQQREARIDLPVTFGGDAGPKLLITKDASIVESVSGTLEVMRPDLSDVRTIEIDLRWIGWTASDDRSVPERMLKNQGAAGSRSQKNSPNEVVVELKLIEEERAVARHAVTPVLVRERSLLSPTSTAPNPLIKRFEIVEGASIRAKNQLLDGLGNRYGLKKSVPTKDGVFTWLCTRRGRKNEVSCAAYVKQLGDVFTEGATAHCHEPNPELNLKVPLVKQIKDVALKNLFESANALAEDLIVPVVKENPSAIIPPIENLARAANRKREHERPLHPTDLFFELKPEHLPKDFYRGERCIFRICNINNMC</sequence>
<keyword evidence="3" id="KW-1185">Reference proteome</keyword>
<dbReference type="STRING" id="6669.E9HB84"/>
<reference evidence="2 3" key="1">
    <citation type="journal article" date="2011" name="Science">
        <title>The ecoresponsive genome of Daphnia pulex.</title>
        <authorList>
            <person name="Colbourne J.K."/>
            <person name="Pfrender M.E."/>
            <person name="Gilbert D."/>
            <person name="Thomas W.K."/>
            <person name="Tucker A."/>
            <person name="Oakley T.H."/>
            <person name="Tokishita S."/>
            <person name="Aerts A."/>
            <person name="Arnold G.J."/>
            <person name="Basu M.K."/>
            <person name="Bauer D.J."/>
            <person name="Caceres C.E."/>
            <person name="Carmel L."/>
            <person name="Casola C."/>
            <person name="Choi J.H."/>
            <person name="Detter J.C."/>
            <person name="Dong Q."/>
            <person name="Dusheyko S."/>
            <person name="Eads B.D."/>
            <person name="Frohlich T."/>
            <person name="Geiler-Samerotte K.A."/>
            <person name="Gerlach D."/>
            <person name="Hatcher P."/>
            <person name="Jogdeo S."/>
            <person name="Krijgsveld J."/>
            <person name="Kriventseva E.V."/>
            <person name="Kultz D."/>
            <person name="Laforsch C."/>
            <person name="Lindquist E."/>
            <person name="Lopez J."/>
            <person name="Manak J.R."/>
            <person name="Muller J."/>
            <person name="Pangilinan J."/>
            <person name="Patwardhan R.P."/>
            <person name="Pitluck S."/>
            <person name="Pritham E.J."/>
            <person name="Rechtsteiner A."/>
            <person name="Rho M."/>
            <person name="Rogozin I.B."/>
            <person name="Sakarya O."/>
            <person name="Salamov A."/>
            <person name="Schaack S."/>
            <person name="Shapiro H."/>
            <person name="Shiga Y."/>
            <person name="Skalitzky C."/>
            <person name="Smith Z."/>
            <person name="Souvorov A."/>
            <person name="Sung W."/>
            <person name="Tang Z."/>
            <person name="Tsuchiya D."/>
            <person name="Tu H."/>
            <person name="Vos H."/>
            <person name="Wang M."/>
            <person name="Wolf Y.I."/>
            <person name="Yamagata H."/>
            <person name="Yamada T."/>
            <person name="Ye Y."/>
            <person name="Shaw J.R."/>
            <person name="Andrews J."/>
            <person name="Crease T.J."/>
            <person name="Tang H."/>
            <person name="Lucas S.M."/>
            <person name="Robertson H.M."/>
            <person name="Bork P."/>
            <person name="Koonin E.V."/>
            <person name="Zdobnov E.M."/>
            <person name="Grigoriev I.V."/>
            <person name="Lynch M."/>
            <person name="Boore J.L."/>
        </authorList>
    </citation>
    <scope>NUCLEOTIDE SEQUENCE [LARGE SCALE GENOMIC DNA]</scope>
</reference>
<dbReference type="HOGENOM" id="CLU_562926_0_0_1"/>
<dbReference type="PANTHER" id="PTHR20956">
    <property type="entry name" value="HEH2P"/>
    <property type="match status" value="1"/>
</dbReference>
<dbReference type="AlphaFoldDB" id="E9HB84"/>
<proteinExistence type="predicted"/>
<name>E9HB84_DAPPU</name>